<accession>A0ABW1G7B8</accession>
<sequence length="177" mass="18489">MTVPGPAYRKRAPSEPAVAGEERRGRTDYAGAVYGSLLAASVIAASGVHGEHPRLSLIVLLLVTGVVFWAAHVYARVAGEREAGRDVSWRQVRAVGRHEWSIVEAAALPALAVLVSPWLGTGENAWLALGVAVAQQVAWATLGARRAGASPRQILVEGSVNLVLGLLIVVAKAAVGH</sequence>
<dbReference type="Proteomes" id="UP001596174">
    <property type="component" value="Unassembled WGS sequence"/>
</dbReference>
<proteinExistence type="predicted"/>
<feature type="transmembrane region" description="Helical" evidence="2">
    <location>
        <begin position="100"/>
        <end position="119"/>
    </location>
</feature>
<evidence type="ECO:0000256" key="1">
    <source>
        <dbReference type="SAM" id="MobiDB-lite"/>
    </source>
</evidence>
<dbReference type="RefSeq" id="WP_380587638.1">
    <property type="nucleotide sequence ID" value="NZ_JBHSQJ010000118.1"/>
</dbReference>
<feature type="transmembrane region" description="Helical" evidence="2">
    <location>
        <begin position="154"/>
        <end position="175"/>
    </location>
</feature>
<reference evidence="4" key="1">
    <citation type="journal article" date="2019" name="Int. J. Syst. Evol. Microbiol.">
        <title>The Global Catalogue of Microorganisms (GCM) 10K type strain sequencing project: providing services to taxonomists for standard genome sequencing and annotation.</title>
        <authorList>
            <consortium name="The Broad Institute Genomics Platform"/>
            <consortium name="The Broad Institute Genome Sequencing Center for Infectious Disease"/>
            <person name="Wu L."/>
            <person name="Ma J."/>
        </authorList>
    </citation>
    <scope>NUCLEOTIDE SEQUENCE [LARGE SCALE GENOMIC DNA]</scope>
    <source>
        <strain evidence="4">JCM 4816</strain>
    </source>
</reference>
<feature type="transmembrane region" description="Helical" evidence="2">
    <location>
        <begin position="55"/>
        <end position="79"/>
    </location>
</feature>
<comment type="caution">
    <text evidence="3">The sequence shown here is derived from an EMBL/GenBank/DDBJ whole genome shotgun (WGS) entry which is preliminary data.</text>
</comment>
<feature type="transmembrane region" description="Helical" evidence="2">
    <location>
        <begin position="29"/>
        <end position="49"/>
    </location>
</feature>
<keyword evidence="2" id="KW-0812">Transmembrane</keyword>
<name>A0ABW1G7B8_9ACTN</name>
<keyword evidence="2" id="KW-1133">Transmembrane helix</keyword>
<protein>
    <recommendedName>
        <fullName evidence="5">Integral membrane protein</fullName>
    </recommendedName>
</protein>
<keyword evidence="2" id="KW-0472">Membrane</keyword>
<keyword evidence="4" id="KW-1185">Reference proteome</keyword>
<evidence type="ECO:0000256" key="2">
    <source>
        <dbReference type="SAM" id="Phobius"/>
    </source>
</evidence>
<organism evidence="3 4">
    <name type="scientific">Streptacidiphilus monticola</name>
    <dbReference type="NCBI Taxonomy" id="2161674"/>
    <lineage>
        <taxon>Bacteria</taxon>
        <taxon>Bacillati</taxon>
        <taxon>Actinomycetota</taxon>
        <taxon>Actinomycetes</taxon>
        <taxon>Kitasatosporales</taxon>
        <taxon>Streptomycetaceae</taxon>
        <taxon>Streptacidiphilus</taxon>
    </lineage>
</organism>
<dbReference type="EMBL" id="JBHSQJ010000118">
    <property type="protein sequence ID" value="MFC5910449.1"/>
    <property type="molecule type" value="Genomic_DNA"/>
</dbReference>
<evidence type="ECO:0000313" key="3">
    <source>
        <dbReference type="EMBL" id="MFC5910449.1"/>
    </source>
</evidence>
<feature type="region of interest" description="Disordered" evidence="1">
    <location>
        <begin position="1"/>
        <end position="23"/>
    </location>
</feature>
<gene>
    <name evidence="3" type="ORF">ACFP3V_24920</name>
</gene>
<evidence type="ECO:0000313" key="4">
    <source>
        <dbReference type="Proteomes" id="UP001596174"/>
    </source>
</evidence>
<evidence type="ECO:0008006" key="5">
    <source>
        <dbReference type="Google" id="ProtNLM"/>
    </source>
</evidence>